<dbReference type="GO" id="GO:0000049">
    <property type="term" value="F:tRNA binding"/>
    <property type="evidence" value="ECO:0007669"/>
    <property type="project" value="UniProtKB-UniRule"/>
</dbReference>
<evidence type="ECO:0000256" key="10">
    <source>
        <dbReference type="ARBA" id="ARBA00022840"/>
    </source>
</evidence>
<dbReference type="InterPro" id="IPR004495">
    <property type="entry name" value="Met-tRNA-synth_bsu_C"/>
</dbReference>
<dbReference type="FunFam" id="2.40.50.140:FF:000042">
    <property type="entry name" value="Methionine--tRNA ligase"/>
    <property type="match status" value="1"/>
</dbReference>
<dbReference type="PANTHER" id="PTHR11586:SF37">
    <property type="entry name" value="TRNA-BINDING DOMAIN-CONTAINING PROTEIN"/>
    <property type="match status" value="1"/>
</dbReference>
<dbReference type="CDD" id="cd02800">
    <property type="entry name" value="tRNA_bind_EcMetRS_like"/>
    <property type="match status" value="1"/>
</dbReference>
<evidence type="ECO:0000256" key="11">
    <source>
        <dbReference type="ARBA" id="ARBA00022884"/>
    </source>
</evidence>
<dbReference type="Pfam" id="PF01588">
    <property type="entry name" value="tRNA_bind"/>
    <property type="match status" value="1"/>
</dbReference>
<keyword evidence="7 16" id="KW-0820">tRNA-binding</keyword>
<dbReference type="EMBL" id="MFMS01000006">
    <property type="protein sequence ID" value="OGG85602.1"/>
    <property type="molecule type" value="Genomic_DNA"/>
</dbReference>
<protein>
    <recommendedName>
        <fullName evidence="5">Methionine--tRNA ligase</fullName>
        <ecNumber evidence="4">6.1.1.10</ecNumber>
    </recommendedName>
    <alternativeName>
        <fullName evidence="14">Methionyl-tRNA synthetase</fullName>
    </alternativeName>
</protein>
<reference evidence="18 19" key="1">
    <citation type="journal article" date="2016" name="Nat. Commun.">
        <title>Thousands of microbial genomes shed light on interconnected biogeochemical processes in an aquifer system.</title>
        <authorList>
            <person name="Anantharaman K."/>
            <person name="Brown C.T."/>
            <person name="Hug L.A."/>
            <person name="Sharon I."/>
            <person name="Castelle C.J."/>
            <person name="Probst A.J."/>
            <person name="Thomas B.C."/>
            <person name="Singh A."/>
            <person name="Wilkins M.J."/>
            <person name="Karaoz U."/>
            <person name="Brodie E.L."/>
            <person name="Williams K.H."/>
            <person name="Hubbard S.S."/>
            <person name="Banfield J.F."/>
        </authorList>
    </citation>
    <scope>NUCLEOTIDE SEQUENCE [LARGE SCALE GENOMIC DNA]</scope>
</reference>
<accession>A0A1F6FIB6</accession>
<evidence type="ECO:0000256" key="12">
    <source>
        <dbReference type="ARBA" id="ARBA00022917"/>
    </source>
</evidence>
<evidence type="ECO:0000256" key="8">
    <source>
        <dbReference type="ARBA" id="ARBA00022598"/>
    </source>
</evidence>
<keyword evidence="10" id="KW-0067">ATP-binding</keyword>
<sequence>MISYDDFAKLEIKIGTIVAVEVIEDADKLLKLTVDLGEVDENNEPKQRQIVSGIRPYFEDPQVLVGRQCPFLTNLEPRVIRGFESQGMILAASADEIFALLHPSTSLPAGTKVK</sequence>
<feature type="domain" description="TRNA-binding" evidence="17">
    <location>
        <begin position="6"/>
        <end position="114"/>
    </location>
</feature>
<comment type="catalytic activity">
    <reaction evidence="15">
        <text>tRNA(Met) + L-methionine + ATP = L-methionyl-tRNA(Met) + AMP + diphosphate</text>
        <dbReference type="Rhea" id="RHEA:13481"/>
        <dbReference type="Rhea" id="RHEA-COMP:9667"/>
        <dbReference type="Rhea" id="RHEA-COMP:9698"/>
        <dbReference type="ChEBI" id="CHEBI:30616"/>
        <dbReference type="ChEBI" id="CHEBI:33019"/>
        <dbReference type="ChEBI" id="CHEBI:57844"/>
        <dbReference type="ChEBI" id="CHEBI:78442"/>
        <dbReference type="ChEBI" id="CHEBI:78530"/>
        <dbReference type="ChEBI" id="CHEBI:456215"/>
        <dbReference type="EC" id="6.1.1.10"/>
    </reaction>
</comment>
<dbReference type="STRING" id="1798531.A2392_02415"/>
<dbReference type="GO" id="GO:0006431">
    <property type="term" value="P:methionyl-tRNA aminoacylation"/>
    <property type="evidence" value="ECO:0007669"/>
    <property type="project" value="InterPro"/>
</dbReference>
<dbReference type="InterPro" id="IPR002547">
    <property type="entry name" value="tRNA-bd_dom"/>
</dbReference>
<evidence type="ECO:0000256" key="6">
    <source>
        <dbReference type="ARBA" id="ARBA00022490"/>
    </source>
</evidence>
<evidence type="ECO:0000256" key="3">
    <source>
        <dbReference type="ARBA" id="ARBA00011738"/>
    </source>
</evidence>
<dbReference type="Proteomes" id="UP000177395">
    <property type="component" value="Unassembled WGS sequence"/>
</dbReference>
<evidence type="ECO:0000256" key="13">
    <source>
        <dbReference type="ARBA" id="ARBA00023146"/>
    </source>
</evidence>
<keyword evidence="9" id="KW-0547">Nucleotide-binding</keyword>
<evidence type="ECO:0000256" key="16">
    <source>
        <dbReference type="PROSITE-ProRule" id="PRU00209"/>
    </source>
</evidence>
<proteinExistence type="predicted"/>
<evidence type="ECO:0000256" key="15">
    <source>
        <dbReference type="ARBA" id="ARBA00047364"/>
    </source>
</evidence>
<dbReference type="InterPro" id="IPR051270">
    <property type="entry name" value="Tyrosine-tRNA_ligase_regulator"/>
</dbReference>
<comment type="function">
    <text evidence="1">Is required not only for elongation of protein synthesis but also for the initiation of all mRNA translation through initiator tRNA(fMet) aminoacylation.</text>
</comment>
<comment type="caution">
    <text evidence="18">The sequence shown here is derived from an EMBL/GenBank/DDBJ whole genome shotgun (WGS) entry which is preliminary data.</text>
</comment>
<dbReference type="GO" id="GO:0004825">
    <property type="term" value="F:methionine-tRNA ligase activity"/>
    <property type="evidence" value="ECO:0007669"/>
    <property type="project" value="UniProtKB-EC"/>
</dbReference>
<dbReference type="InterPro" id="IPR012340">
    <property type="entry name" value="NA-bd_OB-fold"/>
</dbReference>
<evidence type="ECO:0000256" key="14">
    <source>
        <dbReference type="ARBA" id="ARBA00030904"/>
    </source>
</evidence>
<dbReference type="SUPFAM" id="SSF50249">
    <property type="entry name" value="Nucleic acid-binding proteins"/>
    <property type="match status" value="1"/>
</dbReference>
<evidence type="ECO:0000256" key="4">
    <source>
        <dbReference type="ARBA" id="ARBA00012838"/>
    </source>
</evidence>
<dbReference type="PANTHER" id="PTHR11586">
    <property type="entry name" value="TRNA-AMINOACYLATION COFACTOR ARC1 FAMILY MEMBER"/>
    <property type="match status" value="1"/>
</dbReference>
<evidence type="ECO:0000256" key="7">
    <source>
        <dbReference type="ARBA" id="ARBA00022555"/>
    </source>
</evidence>
<keyword evidence="11 16" id="KW-0694">RNA-binding</keyword>
<evidence type="ECO:0000313" key="19">
    <source>
        <dbReference type="Proteomes" id="UP000177395"/>
    </source>
</evidence>
<dbReference type="GO" id="GO:0005737">
    <property type="term" value="C:cytoplasm"/>
    <property type="evidence" value="ECO:0007669"/>
    <property type="project" value="UniProtKB-SubCell"/>
</dbReference>
<evidence type="ECO:0000256" key="9">
    <source>
        <dbReference type="ARBA" id="ARBA00022741"/>
    </source>
</evidence>
<dbReference type="EC" id="6.1.1.10" evidence="4"/>
<evidence type="ECO:0000256" key="5">
    <source>
        <dbReference type="ARBA" id="ARBA00018753"/>
    </source>
</evidence>
<keyword evidence="8" id="KW-0436">Ligase</keyword>
<name>A0A1F6FIB6_9BACT</name>
<comment type="subcellular location">
    <subcellularLocation>
        <location evidence="2">Cytoplasm</location>
    </subcellularLocation>
</comment>
<comment type="subunit">
    <text evidence="3">Homodimer.</text>
</comment>
<organism evidence="18 19">
    <name type="scientific">Candidatus Kaiserbacteria bacterium RIFOXYB1_FULL_46_14</name>
    <dbReference type="NCBI Taxonomy" id="1798531"/>
    <lineage>
        <taxon>Bacteria</taxon>
        <taxon>Candidatus Kaiseribacteriota</taxon>
    </lineage>
</organism>
<evidence type="ECO:0000256" key="1">
    <source>
        <dbReference type="ARBA" id="ARBA00003314"/>
    </source>
</evidence>
<keyword evidence="13" id="KW-0030">Aminoacyl-tRNA synthetase</keyword>
<evidence type="ECO:0000313" key="18">
    <source>
        <dbReference type="EMBL" id="OGG85602.1"/>
    </source>
</evidence>
<evidence type="ECO:0000259" key="17">
    <source>
        <dbReference type="PROSITE" id="PS50886"/>
    </source>
</evidence>
<dbReference type="PROSITE" id="PS50886">
    <property type="entry name" value="TRBD"/>
    <property type="match status" value="1"/>
</dbReference>
<gene>
    <name evidence="18" type="ORF">A2392_02415</name>
</gene>
<dbReference type="AlphaFoldDB" id="A0A1F6FIB6"/>
<dbReference type="Gene3D" id="2.40.50.140">
    <property type="entry name" value="Nucleic acid-binding proteins"/>
    <property type="match status" value="1"/>
</dbReference>
<evidence type="ECO:0000256" key="2">
    <source>
        <dbReference type="ARBA" id="ARBA00004496"/>
    </source>
</evidence>
<keyword evidence="6" id="KW-0963">Cytoplasm</keyword>
<dbReference type="GO" id="GO:0005524">
    <property type="term" value="F:ATP binding"/>
    <property type="evidence" value="ECO:0007669"/>
    <property type="project" value="UniProtKB-KW"/>
</dbReference>
<keyword evidence="12" id="KW-0648">Protein biosynthesis</keyword>